<dbReference type="InterPro" id="IPR046347">
    <property type="entry name" value="bZIP_sf"/>
</dbReference>
<dbReference type="Gene3D" id="1.20.5.170">
    <property type="match status" value="1"/>
</dbReference>
<evidence type="ECO:0000313" key="3">
    <source>
        <dbReference type="EMBL" id="KAK9916110.1"/>
    </source>
</evidence>
<proteinExistence type="predicted"/>
<accession>A0ABR2YWI6</accession>
<dbReference type="EMBL" id="JALJOT010000004">
    <property type="protein sequence ID" value="KAK9916110.1"/>
    <property type="molecule type" value="Genomic_DNA"/>
</dbReference>
<evidence type="ECO:0000259" key="2">
    <source>
        <dbReference type="PROSITE" id="PS00036"/>
    </source>
</evidence>
<dbReference type="PROSITE" id="PS00036">
    <property type="entry name" value="BZIP_BASIC"/>
    <property type="match status" value="1"/>
</dbReference>
<dbReference type="InterPro" id="IPR004827">
    <property type="entry name" value="bZIP"/>
</dbReference>
<reference evidence="3 4" key="1">
    <citation type="journal article" date="2024" name="Nat. Commun.">
        <title>Phylogenomics reveals the evolutionary origins of lichenization in chlorophyte algae.</title>
        <authorList>
            <person name="Puginier C."/>
            <person name="Libourel C."/>
            <person name="Otte J."/>
            <person name="Skaloud P."/>
            <person name="Haon M."/>
            <person name="Grisel S."/>
            <person name="Petersen M."/>
            <person name="Berrin J.G."/>
            <person name="Delaux P.M."/>
            <person name="Dal Grande F."/>
            <person name="Keller J."/>
        </authorList>
    </citation>
    <scope>NUCLEOTIDE SEQUENCE [LARGE SCALE GENOMIC DNA]</scope>
    <source>
        <strain evidence="3 4">SAG 216-7</strain>
    </source>
</reference>
<name>A0ABR2YWI6_9CHLO</name>
<sequence length="429" mass="47596">MPTATPALPSQNAQHGQEMPQIMPVEFLAEPALDTEMVASLAQDHASSNSGDYSNEHNAAPLGEPMTNDRSGNADVNDKSAQKAARVAEKNRRAQKRFREREKMKKATLESQVAELSGRLAALSQEKTRLENRNNILEKVVKLKEEYITDLESKGPTSDLPPAQSNLNEALHDFYKVVHENPCLHYDGSNISLSAIQKTHKAYIDTLAKCLVEGAEDPTTPAHKRMCDLIRADRAVMARIGLLSEKLYMIVASQQVMPGDKPLGKPDMQHWRDVLDAVKLSIAQKEAVLAARHELLSRMGSIVANRQPIVQAIAANADGGDFAVQFERRETIEQLQNNLKEEYRAVFDFEVALFQTVLKPLQQARMQVASYPWPVDSLAMCGLIATELQSRHGQSAEDVQHMQSDYSSLLTGLPQKSPFRMLAAPMPVI</sequence>
<evidence type="ECO:0000256" key="1">
    <source>
        <dbReference type="SAM" id="MobiDB-lite"/>
    </source>
</evidence>
<feature type="region of interest" description="Disordered" evidence="1">
    <location>
        <begin position="43"/>
        <end position="110"/>
    </location>
</feature>
<feature type="compositionally biased region" description="Polar residues" evidence="1">
    <location>
        <begin position="45"/>
        <end position="57"/>
    </location>
</feature>
<comment type="caution">
    <text evidence="3">The sequence shown here is derived from an EMBL/GenBank/DDBJ whole genome shotgun (WGS) entry which is preliminary data.</text>
</comment>
<feature type="compositionally biased region" description="Basic and acidic residues" evidence="1">
    <location>
        <begin position="76"/>
        <end position="108"/>
    </location>
</feature>
<dbReference type="SUPFAM" id="SSF57959">
    <property type="entry name" value="Leucine zipper domain"/>
    <property type="match status" value="1"/>
</dbReference>
<dbReference type="CDD" id="cd14688">
    <property type="entry name" value="bZIP_YAP"/>
    <property type="match status" value="1"/>
</dbReference>
<keyword evidence="4" id="KW-1185">Reference proteome</keyword>
<feature type="domain" description="BZIP" evidence="2">
    <location>
        <begin position="86"/>
        <end position="101"/>
    </location>
</feature>
<gene>
    <name evidence="3" type="ORF">WJX75_008722</name>
</gene>
<dbReference type="Proteomes" id="UP001491310">
    <property type="component" value="Unassembled WGS sequence"/>
</dbReference>
<protein>
    <recommendedName>
        <fullName evidence="2">BZIP domain-containing protein</fullName>
    </recommendedName>
</protein>
<organism evidence="3 4">
    <name type="scientific">Coccomyxa subellipsoidea</name>
    <dbReference type="NCBI Taxonomy" id="248742"/>
    <lineage>
        <taxon>Eukaryota</taxon>
        <taxon>Viridiplantae</taxon>
        <taxon>Chlorophyta</taxon>
        <taxon>core chlorophytes</taxon>
        <taxon>Trebouxiophyceae</taxon>
        <taxon>Trebouxiophyceae incertae sedis</taxon>
        <taxon>Coccomyxaceae</taxon>
        <taxon>Coccomyxa</taxon>
    </lineage>
</organism>
<evidence type="ECO:0000313" key="4">
    <source>
        <dbReference type="Proteomes" id="UP001491310"/>
    </source>
</evidence>